<dbReference type="Gene3D" id="1.10.132.20">
    <property type="entry name" value="Ribosome-recycling factor"/>
    <property type="match status" value="1"/>
</dbReference>
<protein>
    <recommendedName>
        <fullName evidence="1">Ribosome-recycling factor, mitochondrial</fullName>
    </recommendedName>
    <alternativeName>
        <fullName evidence="2">Ribosome-releasing factor, mitochondrial</fullName>
    </alternativeName>
</protein>
<evidence type="ECO:0000313" key="5">
    <source>
        <dbReference type="WBParaSite" id="TREG1_129390.2"/>
    </source>
</evidence>
<evidence type="ECO:0000256" key="2">
    <source>
        <dbReference type="ARBA" id="ARBA00033107"/>
    </source>
</evidence>
<dbReference type="Proteomes" id="UP000050795">
    <property type="component" value="Unassembled WGS sequence"/>
</dbReference>
<dbReference type="SUPFAM" id="SSF55194">
    <property type="entry name" value="Ribosome recycling factor, RRF"/>
    <property type="match status" value="1"/>
</dbReference>
<dbReference type="WBParaSite" id="TREG1_129390.1">
    <property type="protein sequence ID" value="TREG1_129390.1"/>
    <property type="gene ID" value="TREG1_129390"/>
</dbReference>
<sequence>MNRLFSICQLSSRSLFNSPLLSLWKENIVTSACTLNTSILYSPVRWKSKGGGLPASVKNKKISRDDVVPEVFPLIKADKMEKEFHNLLSRFQASLVQRLSLRMTPQLFADIMIPEENVKLGQVANLLLQNNASHQNTPFSSGTQRRVGLGDQFLLVDLTGRPNLLSAARKAVIAFLDPCKDGSGESKLQPAGQYTFTIRLNTVITQESRQKALSQGRELLQHTIREMDKVHQTHSKLLNTKQVKQEISEDNLFIAREYLRALVKEQHKLAETLWEKKRVELEGDANC</sequence>
<accession>A0AA85IYV4</accession>
<evidence type="ECO:0000313" key="4">
    <source>
        <dbReference type="WBParaSite" id="TREG1_129390.1"/>
    </source>
</evidence>
<name>A0AA85IYV4_TRIRE</name>
<evidence type="ECO:0000313" key="3">
    <source>
        <dbReference type="Proteomes" id="UP000050795"/>
    </source>
</evidence>
<dbReference type="WBParaSite" id="TREG1_129390.2">
    <property type="protein sequence ID" value="TREG1_129390.2"/>
    <property type="gene ID" value="TREG1_129390"/>
</dbReference>
<reference evidence="4 5" key="2">
    <citation type="submission" date="2023-11" db="UniProtKB">
        <authorList>
            <consortium name="WormBaseParasite"/>
        </authorList>
    </citation>
    <scope>IDENTIFICATION</scope>
</reference>
<organism evidence="3 5">
    <name type="scientific">Trichobilharzia regenti</name>
    <name type="common">Nasal bird schistosome</name>
    <dbReference type="NCBI Taxonomy" id="157069"/>
    <lineage>
        <taxon>Eukaryota</taxon>
        <taxon>Metazoa</taxon>
        <taxon>Spiralia</taxon>
        <taxon>Lophotrochozoa</taxon>
        <taxon>Platyhelminthes</taxon>
        <taxon>Trematoda</taxon>
        <taxon>Digenea</taxon>
        <taxon>Strigeidida</taxon>
        <taxon>Schistosomatoidea</taxon>
        <taxon>Schistosomatidae</taxon>
        <taxon>Trichobilharzia</taxon>
    </lineage>
</organism>
<dbReference type="InterPro" id="IPR036191">
    <property type="entry name" value="RRF_sf"/>
</dbReference>
<reference evidence="3" key="1">
    <citation type="submission" date="2022-06" db="EMBL/GenBank/DDBJ databases">
        <authorList>
            <person name="Berger JAMES D."/>
            <person name="Berger JAMES D."/>
        </authorList>
    </citation>
    <scope>NUCLEOTIDE SEQUENCE [LARGE SCALE GENOMIC DNA]</scope>
</reference>
<dbReference type="AlphaFoldDB" id="A0AA85IYV4"/>
<evidence type="ECO:0000256" key="1">
    <source>
        <dbReference type="ARBA" id="ARBA00020581"/>
    </source>
</evidence>
<proteinExistence type="predicted"/>
<keyword evidence="3" id="KW-1185">Reference proteome</keyword>